<feature type="non-terminal residue" evidence="2">
    <location>
        <position position="213"/>
    </location>
</feature>
<protein>
    <submittedName>
        <fullName evidence="2">Uncharacterized protein</fullName>
    </submittedName>
</protein>
<evidence type="ECO:0000256" key="1">
    <source>
        <dbReference type="SAM" id="MobiDB-lite"/>
    </source>
</evidence>
<name>A0A3S1B576_ELYCH</name>
<gene>
    <name evidence="2" type="ORF">EGW08_020001</name>
</gene>
<comment type="caution">
    <text evidence="2">The sequence shown here is derived from an EMBL/GenBank/DDBJ whole genome shotgun (WGS) entry which is preliminary data.</text>
</comment>
<feature type="region of interest" description="Disordered" evidence="1">
    <location>
        <begin position="32"/>
        <end position="93"/>
    </location>
</feature>
<dbReference type="Proteomes" id="UP000271974">
    <property type="component" value="Unassembled WGS sequence"/>
</dbReference>
<accession>A0A3S1B576</accession>
<keyword evidence="3" id="KW-1185">Reference proteome</keyword>
<organism evidence="2 3">
    <name type="scientific">Elysia chlorotica</name>
    <name type="common">Eastern emerald elysia</name>
    <name type="synonym">Sea slug</name>
    <dbReference type="NCBI Taxonomy" id="188477"/>
    <lineage>
        <taxon>Eukaryota</taxon>
        <taxon>Metazoa</taxon>
        <taxon>Spiralia</taxon>
        <taxon>Lophotrochozoa</taxon>
        <taxon>Mollusca</taxon>
        <taxon>Gastropoda</taxon>
        <taxon>Heterobranchia</taxon>
        <taxon>Euthyneura</taxon>
        <taxon>Panpulmonata</taxon>
        <taxon>Sacoglossa</taxon>
        <taxon>Placobranchoidea</taxon>
        <taxon>Plakobranchidae</taxon>
        <taxon>Elysia</taxon>
    </lineage>
</organism>
<feature type="compositionally biased region" description="Basic and acidic residues" evidence="1">
    <location>
        <begin position="62"/>
        <end position="71"/>
    </location>
</feature>
<dbReference type="EMBL" id="RQTK01001094">
    <property type="protein sequence ID" value="RUS72228.1"/>
    <property type="molecule type" value="Genomic_DNA"/>
</dbReference>
<reference evidence="2 3" key="1">
    <citation type="submission" date="2019-01" db="EMBL/GenBank/DDBJ databases">
        <title>A draft genome assembly of the solar-powered sea slug Elysia chlorotica.</title>
        <authorList>
            <person name="Cai H."/>
            <person name="Li Q."/>
            <person name="Fang X."/>
            <person name="Li J."/>
            <person name="Curtis N.E."/>
            <person name="Altenburger A."/>
            <person name="Shibata T."/>
            <person name="Feng M."/>
            <person name="Maeda T."/>
            <person name="Schwartz J.A."/>
            <person name="Shigenobu S."/>
            <person name="Lundholm N."/>
            <person name="Nishiyama T."/>
            <person name="Yang H."/>
            <person name="Hasebe M."/>
            <person name="Li S."/>
            <person name="Pierce S.K."/>
            <person name="Wang J."/>
        </authorList>
    </citation>
    <scope>NUCLEOTIDE SEQUENCE [LARGE SCALE GENOMIC DNA]</scope>
    <source>
        <strain evidence="2">EC2010</strain>
        <tissue evidence="2">Whole organism of an adult</tissue>
    </source>
</reference>
<proteinExistence type="predicted"/>
<sequence length="213" mass="24621">MLHYSERMREISTARVCLGDGLEALERLGSSGHTVPERGWSTRNGAFLDRRTTQRPDYYQPKTRDRGEYDRLPQLGPIVNKPRRPRPSSFDEKELQHNIDIVKTRRRPYSFDERELQRNKEANAHLRMRHHREAFTKPAQPIVIPTSGSDEDVQTTQGEGEVRISFVNAADLYELVDINRHIKGKKNTRHPTSNVKLANVPDAVKFVQDIEAK</sequence>
<evidence type="ECO:0000313" key="3">
    <source>
        <dbReference type="Proteomes" id="UP000271974"/>
    </source>
</evidence>
<evidence type="ECO:0000313" key="2">
    <source>
        <dbReference type="EMBL" id="RUS72228.1"/>
    </source>
</evidence>
<dbReference type="AlphaFoldDB" id="A0A3S1B576"/>
<dbReference type="OrthoDB" id="6115614at2759"/>